<proteinExistence type="predicted"/>
<gene>
    <name evidence="1" type="ORF">AVEN_229211_1</name>
</gene>
<reference evidence="1 2" key="1">
    <citation type="journal article" date="2019" name="Sci. Rep.">
        <title>Orb-weaving spider Araneus ventricosus genome elucidates the spidroin gene catalogue.</title>
        <authorList>
            <person name="Kono N."/>
            <person name="Nakamura H."/>
            <person name="Ohtoshi R."/>
            <person name="Moran D.A.P."/>
            <person name="Shinohara A."/>
            <person name="Yoshida Y."/>
            <person name="Fujiwara M."/>
            <person name="Mori M."/>
            <person name="Tomita M."/>
            <person name="Arakawa K."/>
        </authorList>
    </citation>
    <scope>NUCLEOTIDE SEQUENCE [LARGE SCALE GENOMIC DNA]</scope>
</reference>
<dbReference type="EMBL" id="BGPR01020257">
    <property type="protein sequence ID" value="GBN84187.1"/>
    <property type="molecule type" value="Genomic_DNA"/>
</dbReference>
<accession>A0A4Y2S825</accession>
<sequence length="131" mass="14966">MVSPDLSNERKDELAEFFSGVFTKTGKSRAPRMNVQQQINTGYHASIKQRGYRVSLTKRRIICEEVYKTLDKTLCSGYWQIEADCEEMALITPEGSYELKSHAVSTLQCTCDLRENDGQFATSFEMDYVSL</sequence>
<name>A0A4Y2S825_ARAVE</name>
<dbReference type="Proteomes" id="UP000499080">
    <property type="component" value="Unassembled WGS sequence"/>
</dbReference>
<comment type="caution">
    <text evidence="1">The sequence shown here is derived from an EMBL/GenBank/DDBJ whole genome shotgun (WGS) entry which is preliminary data.</text>
</comment>
<organism evidence="1 2">
    <name type="scientific">Araneus ventricosus</name>
    <name type="common">Orbweaver spider</name>
    <name type="synonym">Epeira ventricosa</name>
    <dbReference type="NCBI Taxonomy" id="182803"/>
    <lineage>
        <taxon>Eukaryota</taxon>
        <taxon>Metazoa</taxon>
        <taxon>Ecdysozoa</taxon>
        <taxon>Arthropoda</taxon>
        <taxon>Chelicerata</taxon>
        <taxon>Arachnida</taxon>
        <taxon>Araneae</taxon>
        <taxon>Araneomorphae</taxon>
        <taxon>Entelegynae</taxon>
        <taxon>Araneoidea</taxon>
        <taxon>Araneidae</taxon>
        <taxon>Araneus</taxon>
    </lineage>
</organism>
<protein>
    <submittedName>
        <fullName evidence="1">Uncharacterized protein</fullName>
    </submittedName>
</protein>
<dbReference type="OrthoDB" id="425619at2759"/>
<evidence type="ECO:0000313" key="1">
    <source>
        <dbReference type="EMBL" id="GBN84187.1"/>
    </source>
</evidence>
<keyword evidence="2" id="KW-1185">Reference proteome</keyword>
<evidence type="ECO:0000313" key="2">
    <source>
        <dbReference type="Proteomes" id="UP000499080"/>
    </source>
</evidence>
<dbReference type="AlphaFoldDB" id="A0A4Y2S825"/>